<dbReference type="PANTHER" id="PTHR11845">
    <property type="entry name" value="5'-DEOXYNUCLEOTIDASE HDDC2"/>
    <property type="match status" value="1"/>
</dbReference>
<comment type="cofactor">
    <cofactor evidence="3">
        <name>Co(2+)</name>
        <dbReference type="ChEBI" id="CHEBI:48828"/>
    </cofactor>
</comment>
<comment type="catalytic activity">
    <reaction evidence="1">
        <text>a 2'-deoxyribonucleoside 5'-phosphate + H2O = a 2'-deoxyribonucleoside + phosphate</text>
        <dbReference type="Rhea" id="RHEA:36167"/>
        <dbReference type="ChEBI" id="CHEBI:15377"/>
        <dbReference type="ChEBI" id="CHEBI:18274"/>
        <dbReference type="ChEBI" id="CHEBI:43474"/>
        <dbReference type="ChEBI" id="CHEBI:65317"/>
        <dbReference type="EC" id="3.1.3.89"/>
    </reaction>
</comment>
<evidence type="ECO:0000313" key="16">
    <source>
        <dbReference type="Proteomes" id="UP001251528"/>
    </source>
</evidence>
<dbReference type="Pfam" id="PF13207">
    <property type="entry name" value="AAA_17"/>
    <property type="match status" value="1"/>
</dbReference>
<reference evidence="15" key="1">
    <citation type="submission" date="2023-06" db="EMBL/GenBank/DDBJ databases">
        <title>Conoideocrella luteorostrata (Hypocreales: Clavicipitaceae), a potential biocontrol fungus for elongate hemlock scale in United States Christmas tree production areas.</title>
        <authorList>
            <person name="Barrett H."/>
            <person name="Lovett B."/>
            <person name="Macias A.M."/>
            <person name="Stajich J.E."/>
            <person name="Kasson M.T."/>
        </authorList>
    </citation>
    <scope>NUCLEOTIDE SEQUENCE</scope>
    <source>
        <strain evidence="15">ARSEF 14590</strain>
    </source>
</reference>
<evidence type="ECO:0000256" key="1">
    <source>
        <dbReference type="ARBA" id="ARBA00001638"/>
    </source>
</evidence>
<dbReference type="GO" id="GO:0006139">
    <property type="term" value="P:nucleobase-containing compound metabolic process"/>
    <property type="evidence" value="ECO:0007669"/>
    <property type="project" value="InterPro"/>
</dbReference>
<dbReference type="GO" id="GO:0002953">
    <property type="term" value="F:5'-deoxynucleotidase activity"/>
    <property type="evidence" value="ECO:0007669"/>
    <property type="project" value="UniProtKB-EC"/>
</dbReference>
<comment type="similarity">
    <text evidence="13">Belongs to the adenylate kinase family.</text>
</comment>
<dbReference type="InterPro" id="IPR027417">
    <property type="entry name" value="P-loop_NTPase"/>
</dbReference>
<dbReference type="GO" id="GO:0005737">
    <property type="term" value="C:cytoplasm"/>
    <property type="evidence" value="ECO:0007669"/>
    <property type="project" value="TreeGrafter"/>
</dbReference>
<keyword evidence="12" id="KW-0378">Hydrolase</keyword>
<dbReference type="InterPro" id="IPR000850">
    <property type="entry name" value="Adenylat/UMP-CMP_kin"/>
</dbReference>
<comment type="function">
    <text evidence="4">Catalyzes the dephosphorylation of the nucleoside 5'-monophosphates deoxyadenosine monophosphate (dAMP), deoxycytidine monophosphate (dCMP), deoxyguanosine monophosphate (dGMP) and deoxythymidine monophosphate (dTMP).</text>
</comment>
<evidence type="ECO:0000256" key="10">
    <source>
        <dbReference type="ARBA" id="ARBA00022741"/>
    </source>
</evidence>
<dbReference type="PANTHER" id="PTHR11845:SF13">
    <property type="entry name" value="5'-DEOXYNUCLEOTIDASE HDDC2"/>
    <property type="match status" value="1"/>
</dbReference>
<evidence type="ECO:0000256" key="12">
    <source>
        <dbReference type="ARBA" id="ARBA00022801"/>
    </source>
</evidence>
<dbReference type="AlphaFoldDB" id="A0AAJ0CXV8"/>
<evidence type="ECO:0000313" key="15">
    <source>
        <dbReference type="EMBL" id="KAK2608848.1"/>
    </source>
</evidence>
<comment type="caution">
    <text evidence="15">The sequence shown here is derived from an EMBL/GenBank/DDBJ whole genome shotgun (WGS) entry which is preliminary data.</text>
</comment>
<dbReference type="EMBL" id="JASWJB010000031">
    <property type="protein sequence ID" value="KAK2608848.1"/>
    <property type="molecule type" value="Genomic_DNA"/>
</dbReference>
<dbReference type="SUPFAM" id="SSF52540">
    <property type="entry name" value="P-loop containing nucleoside triphosphate hydrolases"/>
    <property type="match status" value="1"/>
</dbReference>
<dbReference type="Pfam" id="PF13023">
    <property type="entry name" value="HD_3"/>
    <property type="match status" value="1"/>
</dbReference>
<feature type="domain" description="HD/PDEase" evidence="14">
    <location>
        <begin position="30"/>
        <end position="142"/>
    </location>
</feature>
<dbReference type="GO" id="GO:0019205">
    <property type="term" value="F:nucleobase-containing compound kinase activity"/>
    <property type="evidence" value="ECO:0007669"/>
    <property type="project" value="InterPro"/>
</dbReference>
<dbReference type="InterPro" id="IPR006674">
    <property type="entry name" value="HD_domain"/>
</dbReference>
<dbReference type="InterPro" id="IPR003607">
    <property type="entry name" value="HD/PDEase_dom"/>
</dbReference>
<accession>A0AAJ0CXV8</accession>
<dbReference type="GO" id="GO:0046872">
    <property type="term" value="F:metal ion binding"/>
    <property type="evidence" value="ECO:0007669"/>
    <property type="project" value="UniProtKB-KW"/>
</dbReference>
<keyword evidence="10" id="KW-0547">Nucleotide-binding</keyword>
<comment type="cofactor">
    <cofactor evidence="2">
        <name>Mn(2+)</name>
        <dbReference type="ChEBI" id="CHEBI:29035"/>
    </cofactor>
</comment>
<dbReference type="GO" id="GO:0005524">
    <property type="term" value="F:ATP binding"/>
    <property type="evidence" value="ECO:0007669"/>
    <property type="project" value="InterPro"/>
</dbReference>
<evidence type="ECO:0000256" key="8">
    <source>
        <dbReference type="ARBA" id="ARBA00022679"/>
    </source>
</evidence>
<keyword evidence="16" id="KW-1185">Reference proteome</keyword>
<evidence type="ECO:0000256" key="6">
    <source>
        <dbReference type="ARBA" id="ARBA00011738"/>
    </source>
</evidence>
<protein>
    <recommendedName>
        <fullName evidence="7">5'-deoxynucleotidase</fullName>
        <ecNumber evidence="7">3.1.3.89</ecNumber>
    </recommendedName>
</protein>
<comment type="similarity">
    <text evidence="5">Belongs to the HDDC2 family.</text>
</comment>
<organism evidence="15 16">
    <name type="scientific">Conoideocrella luteorostrata</name>
    <dbReference type="NCBI Taxonomy" id="1105319"/>
    <lineage>
        <taxon>Eukaryota</taxon>
        <taxon>Fungi</taxon>
        <taxon>Dikarya</taxon>
        <taxon>Ascomycota</taxon>
        <taxon>Pezizomycotina</taxon>
        <taxon>Sordariomycetes</taxon>
        <taxon>Hypocreomycetidae</taxon>
        <taxon>Hypocreales</taxon>
        <taxon>Clavicipitaceae</taxon>
        <taxon>Conoideocrella</taxon>
    </lineage>
</organism>
<gene>
    <name evidence="15" type="ORF">QQS21_002561</name>
</gene>
<sequence>MAEVDFRGLCIDLATIKRRGWLARGIPVDDCESVADHSHAVAMYCKLYAPDEYRDKAISIALVHDLGEVVVGDIIPADGVSKERKLLLEELAFTYFASTNPAAEHWAKSWREYEENATEAAQFVHDVDKLQRLDKAAKYARRYPQCDLSDFKQDGIAIRHPILKHEAEVLLSRWKDWEGHPTRKYVFVTGGPGVGKGTQCALAAKKLDALHLSAGELLRSEQATPGSPYQEFITKSFLHNVPVPASLIINLMSASINKQPKSLIILDGFPLTKEQLDHFENEVWPTIISLSGTSDSLIQISRSYAIVYMHTSQETLTKRLQDRAKKSGRADDTASQIEKRIDSFQARQNTIFSLMGARGHSITRVDSGGSVDDVQELFLRAIEEKQ</sequence>
<dbReference type="Gene3D" id="1.10.3210.10">
    <property type="entry name" value="Hypothetical protein af1432"/>
    <property type="match status" value="1"/>
</dbReference>
<name>A0AAJ0CXV8_9HYPO</name>
<dbReference type="SUPFAM" id="SSF109604">
    <property type="entry name" value="HD-domain/PDEase-like"/>
    <property type="match status" value="1"/>
</dbReference>
<evidence type="ECO:0000256" key="2">
    <source>
        <dbReference type="ARBA" id="ARBA00001936"/>
    </source>
</evidence>
<dbReference type="SMART" id="SM00471">
    <property type="entry name" value="HDc"/>
    <property type="match status" value="1"/>
</dbReference>
<evidence type="ECO:0000259" key="14">
    <source>
        <dbReference type="SMART" id="SM00471"/>
    </source>
</evidence>
<evidence type="ECO:0000256" key="5">
    <source>
        <dbReference type="ARBA" id="ARBA00009999"/>
    </source>
</evidence>
<evidence type="ECO:0000256" key="11">
    <source>
        <dbReference type="ARBA" id="ARBA00022777"/>
    </source>
</evidence>
<dbReference type="CDD" id="cd01428">
    <property type="entry name" value="ADK"/>
    <property type="match status" value="1"/>
</dbReference>
<dbReference type="InterPro" id="IPR039356">
    <property type="entry name" value="YfbR/HDDC2"/>
</dbReference>
<evidence type="ECO:0000256" key="4">
    <source>
        <dbReference type="ARBA" id="ARBA00004074"/>
    </source>
</evidence>
<dbReference type="Proteomes" id="UP001251528">
    <property type="component" value="Unassembled WGS sequence"/>
</dbReference>
<keyword evidence="8 13" id="KW-0808">Transferase</keyword>
<evidence type="ECO:0000256" key="9">
    <source>
        <dbReference type="ARBA" id="ARBA00022723"/>
    </source>
</evidence>
<evidence type="ECO:0000256" key="7">
    <source>
        <dbReference type="ARBA" id="ARBA00012964"/>
    </source>
</evidence>
<comment type="subunit">
    <text evidence="6">Homodimer.</text>
</comment>
<evidence type="ECO:0000256" key="13">
    <source>
        <dbReference type="RuleBase" id="RU003330"/>
    </source>
</evidence>
<proteinExistence type="inferred from homology"/>
<keyword evidence="9" id="KW-0479">Metal-binding</keyword>
<dbReference type="PRINTS" id="PR00094">
    <property type="entry name" value="ADENYLTKNASE"/>
</dbReference>
<dbReference type="Gene3D" id="3.40.50.300">
    <property type="entry name" value="P-loop containing nucleotide triphosphate hydrolases"/>
    <property type="match status" value="1"/>
</dbReference>
<keyword evidence="11 13" id="KW-0418">Kinase</keyword>
<dbReference type="EC" id="3.1.3.89" evidence="7"/>
<evidence type="ECO:0000256" key="3">
    <source>
        <dbReference type="ARBA" id="ARBA00001941"/>
    </source>
</evidence>